<comment type="pathway">
    <text evidence="5">Amino-acid biosynthesis; L-arginine biosynthesis; N(2)-acetyl-L-ornithine from L-glutamate: step 3/4.</text>
</comment>
<dbReference type="GO" id="GO:0070401">
    <property type="term" value="F:NADP+ binding"/>
    <property type="evidence" value="ECO:0007669"/>
    <property type="project" value="InterPro"/>
</dbReference>
<sequence>MTDKLKVAVLGASGYTGSELVRLLLRHPRVELTALTADSRAGKGMAEVFAQFSGINLPTLVKIDELDLGGIDAIFCALPHATTQIVLKDLLAKKPSLKIVDLSADFRLEDPAAYEKWYGHAHQALDLQQEAVFGLVELYRDKIKGARLVANPGCHTTTSILPIVPLLKAGTIDADEIAIVSATGMSGAGRAAKEAMLFSEVSEGINAYGVGNHRHTSEFDQEYSKAAGHKVEASFTPLLVPMNRGILGTIHVRGDARKLHDVLSKTYAGEHFITVLPFGQTPHTRHIRGSNHVQIGVAADRREGRAIVISALDNLVKGASGQAIQNLNVMMGWPETTGIDQIALFP</sequence>
<keyword evidence="1 5" id="KW-0055">Arginine biosynthesis</keyword>
<comment type="similarity">
    <text evidence="5">Belongs to the NAGSA dehydrogenase family. Type 1 subfamily.</text>
</comment>
<keyword evidence="8" id="KW-1185">Reference proteome</keyword>
<feature type="active site" evidence="5">
    <location>
        <position position="154"/>
    </location>
</feature>
<dbReference type="EC" id="1.2.1.38" evidence="5"/>
<dbReference type="EMBL" id="BMCP01000002">
    <property type="protein sequence ID" value="GGE45077.1"/>
    <property type="molecule type" value="Genomic_DNA"/>
</dbReference>
<proteinExistence type="inferred from homology"/>
<evidence type="ECO:0000256" key="1">
    <source>
        <dbReference type="ARBA" id="ARBA00022571"/>
    </source>
</evidence>
<protein>
    <recommendedName>
        <fullName evidence="5">N-acetyl-gamma-glutamyl-phosphate reductase</fullName>
        <shortName evidence="5">AGPR</shortName>
        <ecNumber evidence="5">1.2.1.38</ecNumber>
    </recommendedName>
    <alternativeName>
        <fullName evidence="5">N-acetyl-glutamate semialdehyde dehydrogenase</fullName>
        <shortName evidence="5">NAGSA dehydrogenase</shortName>
    </alternativeName>
</protein>
<reference evidence="7" key="1">
    <citation type="journal article" date="2014" name="Int. J. Syst. Evol. Microbiol.">
        <title>Complete genome sequence of Corynebacterium casei LMG S-19264T (=DSM 44701T), isolated from a smear-ripened cheese.</title>
        <authorList>
            <consortium name="US DOE Joint Genome Institute (JGI-PGF)"/>
            <person name="Walter F."/>
            <person name="Albersmeier A."/>
            <person name="Kalinowski J."/>
            <person name="Ruckert C."/>
        </authorList>
    </citation>
    <scope>NUCLEOTIDE SEQUENCE</scope>
    <source>
        <strain evidence="7">CCM 7684</strain>
    </source>
</reference>
<dbReference type="Gene3D" id="3.40.50.720">
    <property type="entry name" value="NAD(P)-binding Rossmann-like Domain"/>
    <property type="match status" value="1"/>
</dbReference>
<name>A0A8J2YID4_9RHOB</name>
<keyword evidence="3 5" id="KW-0521">NADP</keyword>
<keyword evidence="5" id="KW-0963">Cytoplasm</keyword>
<keyword evidence="2 5" id="KW-0028">Amino-acid biosynthesis</keyword>
<gene>
    <name evidence="5 7" type="primary">argC</name>
    <name evidence="7" type="ORF">GCM10007276_22780</name>
</gene>
<dbReference type="HAMAP" id="MF_00150">
    <property type="entry name" value="ArgC_type1"/>
    <property type="match status" value="1"/>
</dbReference>
<comment type="caution">
    <text evidence="7">The sequence shown here is derived from an EMBL/GenBank/DDBJ whole genome shotgun (WGS) entry which is preliminary data.</text>
</comment>
<dbReference type="InterPro" id="IPR000534">
    <property type="entry name" value="Semialdehyde_DH_NAD-bd"/>
</dbReference>
<dbReference type="PANTHER" id="PTHR32338">
    <property type="entry name" value="N-ACETYL-GAMMA-GLUTAMYL-PHOSPHATE REDUCTASE, CHLOROPLASTIC-RELATED-RELATED"/>
    <property type="match status" value="1"/>
</dbReference>
<evidence type="ECO:0000256" key="2">
    <source>
        <dbReference type="ARBA" id="ARBA00022605"/>
    </source>
</evidence>
<dbReference type="RefSeq" id="WP_188409846.1">
    <property type="nucleotide sequence ID" value="NZ_BMCP01000002.1"/>
</dbReference>
<keyword evidence="4 5" id="KW-0560">Oxidoreductase</keyword>
<dbReference type="GO" id="GO:0051287">
    <property type="term" value="F:NAD binding"/>
    <property type="evidence" value="ECO:0007669"/>
    <property type="project" value="InterPro"/>
</dbReference>
<dbReference type="CDD" id="cd23934">
    <property type="entry name" value="AGPR_1_C"/>
    <property type="match status" value="1"/>
</dbReference>
<evidence type="ECO:0000313" key="8">
    <source>
        <dbReference type="Proteomes" id="UP000602745"/>
    </source>
</evidence>
<dbReference type="SUPFAM" id="SSF51735">
    <property type="entry name" value="NAD(P)-binding Rossmann-fold domains"/>
    <property type="match status" value="1"/>
</dbReference>
<dbReference type="Gene3D" id="3.30.360.10">
    <property type="entry name" value="Dihydrodipicolinate Reductase, domain 2"/>
    <property type="match status" value="1"/>
</dbReference>
<dbReference type="SUPFAM" id="SSF55347">
    <property type="entry name" value="Glyceraldehyde-3-phosphate dehydrogenase-like, C-terminal domain"/>
    <property type="match status" value="1"/>
</dbReference>
<evidence type="ECO:0000256" key="3">
    <source>
        <dbReference type="ARBA" id="ARBA00022857"/>
    </source>
</evidence>
<dbReference type="InterPro" id="IPR058924">
    <property type="entry name" value="AGPR_dimerisation_dom"/>
</dbReference>
<dbReference type="NCBIfam" id="TIGR01850">
    <property type="entry name" value="argC"/>
    <property type="match status" value="1"/>
</dbReference>
<accession>A0A8J2YID4</accession>
<evidence type="ECO:0000256" key="4">
    <source>
        <dbReference type="ARBA" id="ARBA00023002"/>
    </source>
</evidence>
<evidence type="ECO:0000313" key="7">
    <source>
        <dbReference type="EMBL" id="GGE45077.1"/>
    </source>
</evidence>
<comment type="catalytic activity">
    <reaction evidence="5">
        <text>N-acetyl-L-glutamate 5-semialdehyde + phosphate + NADP(+) = N-acetyl-L-glutamyl 5-phosphate + NADPH + H(+)</text>
        <dbReference type="Rhea" id="RHEA:21588"/>
        <dbReference type="ChEBI" id="CHEBI:15378"/>
        <dbReference type="ChEBI" id="CHEBI:29123"/>
        <dbReference type="ChEBI" id="CHEBI:43474"/>
        <dbReference type="ChEBI" id="CHEBI:57783"/>
        <dbReference type="ChEBI" id="CHEBI:57936"/>
        <dbReference type="ChEBI" id="CHEBI:58349"/>
        <dbReference type="EC" id="1.2.1.38"/>
    </reaction>
</comment>
<dbReference type="GO" id="GO:0006526">
    <property type="term" value="P:L-arginine biosynthetic process"/>
    <property type="evidence" value="ECO:0007669"/>
    <property type="project" value="UniProtKB-UniRule"/>
</dbReference>
<feature type="domain" description="Semialdehyde dehydrogenase NAD-binding" evidence="6">
    <location>
        <begin position="6"/>
        <end position="146"/>
    </location>
</feature>
<organism evidence="7 8">
    <name type="scientific">Agaricicola taiwanensis</name>
    <dbReference type="NCBI Taxonomy" id="591372"/>
    <lineage>
        <taxon>Bacteria</taxon>
        <taxon>Pseudomonadati</taxon>
        <taxon>Pseudomonadota</taxon>
        <taxon>Alphaproteobacteria</taxon>
        <taxon>Rhodobacterales</taxon>
        <taxon>Paracoccaceae</taxon>
        <taxon>Agaricicola</taxon>
    </lineage>
</organism>
<dbReference type="GO" id="GO:0003942">
    <property type="term" value="F:N-acetyl-gamma-glutamyl-phosphate reductase activity"/>
    <property type="evidence" value="ECO:0007669"/>
    <property type="project" value="UniProtKB-UniRule"/>
</dbReference>
<evidence type="ECO:0000256" key="5">
    <source>
        <dbReference type="HAMAP-Rule" id="MF_00150"/>
    </source>
</evidence>
<evidence type="ECO:0000259" key="6">
    <source>
        <dbReference type="SMART" id="SM00859"/>
    </source>
</evidence>
<dbReference type="SMART" id="SM00859">
    <property type="entry name" value="Semialdhyde_dh"/>
    <property type="match status" value="1"/>
</dbReference>
<dbReference type="PANTHER" id="PTHR32338:SF10">
    <property type="entry name" value="N-ACETYL-GAMMA-GLUTAMYL-PHOSPHATE REDUCTASE, CHLOROPLASTIC-RELATED"/>
    <property type="match status" value="1"/>
</dbReference>
<dbReference type="InterPro" id="IPR036291">
    <property type="entry name" value="NAD(P)-bd_dom_sf"/>
</dbReference>
<dbReference type="InterPro" id="IPR000706">
    <property type="entry name" value="AGPR_type-1"/>
</dbReference>
<dbReference type="Proteomes" id="UP000602745">
    <property type="component" value="Unassembled WGS sequence"/>
</dbReference>
<dbReference type="InterPro" id="IPR050085">
    <property type="entry name" value="AGPR"/>
</dbReference>
<dbReference type="Pfam" id="PF01118">
    <property type="entry name" value="Semialdhyde_dh"/>
    <property type="match status" value="1"/>
</dbReference>
<dbReference type="UniPathway" id="UPA00068">
    <property type="reaction ID" value="UER00108"/>
</dbReference>
<dbReference type="GO" id="GO:0005737">
    <property type="term" value="C:cytoplasm"/>
    <property type="evidence" value="ECO:0007669"/>
    <property type="project" value="UniProtKB-SubCell"/>
</dbReference>
<dbReference type="CDD" id="cd17895">
    <property type="entry name" value="AGPR_1_N"/>
    <property type="match status" value="1"/>
</dbReference>
<dbReference type="AlphaFoldDB" id="A0A8J2YID4"/>
<comment type="function">
    <text evidence="5">Catalyzes the NADPH-dependent reduction of N-acetyl-5-glutamyl phosphate to yield N-acetyl-L-glutamate 5-semialdehyde.</text>
</comment>
<comment type="subcellular location">
    <subcellularLocation>
        <location evidence="5">Cytoplasm</location>
    </subcellularLocation>
</comment>
<dbReference type="Pfam" id="PF22698">
    <property type="entry name" value="Semialdhyde_dhC_1"/>
    <property type="match status" value="1"/>
</dbReference>
<reference evidence="7" key="2">
    <citation type="submission" date="2020-09" db="EMBL/GenBank/DDBJ databases">
        <authorList>
            <person name="Sun Q."/>
            <person name="Sedlacek I."/>
        </authorList>
    </citation>
    <scope>NUCLEOTIDE SEQUENCE</scope>
    <source>
        <strain evidence="7">CCM 7684</strain>
    </source>
</reference>